<organism evidence="2">
    <name type="scientific">marine sediment metagenome</name>
    <dbReference type="NCBI Taxonomy" id="412755"/>
    <lineage>
        <taxon>unclassified sequences</taxon>
        <taxon>metagenomes</taxon>
        <taxon>ecological metagenomes</taxon>
    </lineage>
</organism>
<feature type="compositionally biased region" description="Low complexity" evidence="1">
    <location>
        <begin position="16"/>
        <end position="26"/>
    </location>
</feature>
<evidence type="ECO:0000256" key="1">
    <source>
        <dbReference type="SAM" id="MobiDB-lite"/>
    </source>
</evidence>
<feature type="region of interest" description="Disordered" evidence="1">
    <location>
        <begin position="139"/>
        <end position="206"/>
    </location>
</feature>
<feature type="compositionally biased region" description="Basic and acidic residues" evidence="1">
    <location>
        <begin position="100"/>
        <end position="110"/>
    </location>
</feature>
<dbReference type="EMBL" id="LAZR01001641">
    <property type="protein sequence ID" value="KKN41555.1"/>
    <property type="molecule type" value="Genomic_DNA"/>
</dbReference>
<evidence type="ECO:0000313" key="2">
    <source>
        <dbReference type="EMBL" id="KKN41555.1"/>
    </source>
</evidence>
<feature type="compositionally biased region" description="Basic residues" evidence="1">
    <location>
        <begin position="173"/>
        <end position="197"/>
    </location>
</feature>
<reference evidence="2" key="1">
    <citation type="journal article" date="2015" name="Nature">
        <title>Complex archaea that bridge the gap between prokaryotes and eukaryotes.</title>
        <authorList>
            <person name="Spang A."/>
            <person name="Saw J.H."/>
            <person name="Jorgensen S.L."/>
            <person name="Zaremba-Niedzwiedzka K."/>
            <person name="Martijn J."/>
            <person name="Lind A.E."/>
            <person name="van Eijk R."/>
            <person name="Schleper C."/>
            <person name="Guy L."/>
            <person name="Ettema T.J."/>
        </authorList>
    </citation>
    <scope>NUCLEOTIDE SEQUENCE</scope>
</reference>
<dbReference type="AlphaFoldDB" id="A0A0F9QC40"/>
<accession>A0A0F9QC40</accession>
<feature type="region of interest" description="Disordered" evidence="1">
    <location>
        <begin position="85"/>
        <end position="117"/>
    </location>
</feature>
<proteinExistence type="predicted"/>
<comment type="caution">
    <text evidence="2">The sequence shown here is derived from an EMBL/GenBank/DDBJ whole genome shotgun (WGS) entry which is preliminary data.</text>
</comment>
<gene>
    <name evidence="2" type="ORF">LCGC14_0722110</name>
</gene>
<feature type="region of interest" description="Disordered" evidence="1">
    <location>
        <begin position="1"/>
        <end position="28"/>
    </location>
</feature>
<protein>
    <submittedName>
        <fullName evidence="2">Uncharacterized protein</fullName>
    </submittedName>
</protein>
<sequence length="227" mass="24321">MPRVPSIVIVKNPDGSSSSERTTSVSHAALNKGRETLIPTLIGGKQFSVPDATRFAVESGLEFPQFGSPKEATAFAVERSRTGGATKHGFLGKVRQMPKSRTEDGNESRASRNVGLGREGRLRMLAAVRKTAEDALKADKAVGKGSKPLSVKERGRHQAALKATGRLEERLRNPSRGKKSKPKTKKKAGGKTAAQRRKPFETATGTGVLKSRLEGLSALITPGKKKE</sequence>
<name>A0A0F9QC40_9ZZZZ</name>